<dbReference type="Pfam" id="PF05065">
    <property type="entry name" value="Phage_capsid"/>
    <property type="match status" value="1"/>
</dbReference>
<dbReference type="SUPFAM" id="SSF56563">
    <property type="entry name" value="Major capsid protein gp5"/>
    <property type="match status" value="1"/>
</dbReference>
<dbReference type="Gene3D" id="3.30.2400.10">
    <property type="entry name" value="Major capsid protein gp5"/>
    <property type="match status" value="1"/>
</dbReference>
<dbReference type="Proteomes" id="UP001431963">
    <property type="component" value="Unassembled WGS sequence"/>
</dbReference>
<accession>A0ABU8BQY4</accession>
<dbReference type="EMBL" id="JBALHR010000001">
    <property type="protein sequence ID" value="MEH7827114.1"/>
    <property type="molecule type" value="Genomic_DNA"/>
</dbReference>
<protein>
    <submittedName>
        <fullName evidence="3">Phage major capsid protein</fullName>
    </submittedName>
</protein>
<dbReference type="InterPro" id="IPR024455">
    <property type="entry name" value="Phage_capsid"/>
</dbReference>
<name>A0ABU8BQY4_9RHOB</name>
<reference evidence="3" key="1">
    <citation type="submission" date="2024-02" db="EMBL/GenBank/DDBJ databases">
        <title>Genome sequences of strain Gemmobacter sp. JM10B15.</title>
        <authorList>
            <person name="Zhang M."/>
        </authorList>
    </citation>
    <scope>NUCLEOTIDE SEQUENCE</scope>
    <source>
        <strain evidence="3">JM10B15</strain>
    </source>
</reference>
<dbReference type="Gene3D" id="3.30.2320.10">
    <property type="entry name" value="hypothetical protein PF0899 domain"/>
    <property type="match status" value="1"/>
</dbReference>
<comment type="caution">
    <text evidence="3">The sequence shown here is derived from an EMBL/GenBank/DDBJ whole genome shotgun (WGS) entry which is preliminary data.</text>
</comment>
<dbReference type="NCBIfam" id="TIGR01554">
    <property type="entry name" value="major_cap_HK97"/>
    <property type="match status" value="1"/>
</dbReference>
<evidence type="ECO:0000256" key="1">
    <source>
        <dbReference type="ARBA" id="ARBA00004328"/>
    </source>
</evidence>
<evidence type="ECO:0000259" key="2">
    <source>
        <dbReference type="Pfam" id="PF05065"/>
    </source>
</evidence>
<dbReference type="RefSeq" id="WP_335419307.1">
    <property type="nucleotide sequence ID" value="NZ_JBALHR010000001.1"/>
</dbReference>
<gene>
    <name evidence="3" type="ORF">V6590_03060</name>
</gene>
<organism evidence="3 4">
    <name type="scientific">Gemmobacter denitrificans</name>
    <dbReference type="NCBI Taxonomy" id="3123040"/>
    <lineage>
        <taxon>Bacteria</taxon>
        <taxon>Pseudomonadati</taxon>
        <taxon>Pseudomonadota</taxon>
        <taxon>Alphaproteobacteria</taxon>
        <taxon>Rhodobacterales</taxon>
        <taxon>Paracoccaceae</taxon>
        <taxon>Gemmobacter</taxon>
    </lineage>
</organism>
<evidence type="ECO:0000313" key="3">
    <source>
        <dbReference type="EMBL" id="MEH7827114.1"/>
    </source>
</evidence>
<feature type="domain" description="Phage capsid-like C-terminal" evidence="2">
    <location>
        <begin position="114"/>
        <end position="404"/>
    </location>
</feature>
<dbReference type="InterPro" id="IPR054612">
    <property type="entry name" value="Phage_capsid-like_C"/>
</dbReference>
<keyword evidence="4" id="KW-1185">Reference proteome</keyword>
<proteinExistence type="predicted"/>
<sequence length="407" mass="43589">MADIEEVKTLFAETQKIATAARDKADELAKKQGDYIDQETLGRIKAELATKLDATDKASMELKSRLDALETKGNRPGKPDGMTPEAKAMDAYFRKGVELPEEIKAMATSSNPDGGYLVRDTMRDGIQKRLRRSSPVRQVAAVVATSGGSYDVLVERGDAGFQWAGESEARSETTTPTINRISIALHELSAMPKATQRLLDDAAFDVEAWLTGYVADRFARAEATAFVSGSGSNQPKGFLSYSKATGADDSRASEALQYRVTGASGAFAGSPNAADALVRLFYDLQGAYQANASWMMKNTTMAEVAVLKDGDGAFLLREMLNGDGSLVRTVQGRPAYVADDMPAIGADSFSIAVGDFSAGYTIVDGQNVTVLRDPFSAKPNVLFYTTKRVGGGVTDFDAIKLLKFGTA</sequence>
<evidence type="ECO:0000313" key="4">
    <source>
        <dbReference type="Proteomes" id="UP001431963"/>
    </source>
</evidence>
<comment type="subcellular location">
    <subcellularLocation>
        <location evidence="1">Virion</location>
    </subcellularLocation>
</comment>